<proteinExistence type="predicted"/>
<evidence type="ECO:0000313" key="1">
    <source>
        <dbReference type="EMBL" id="KAK6974235.1"/>
    </source>
</evidence>
<dbReference type="AlphaFoldDB" id="A0AAV9Z888"/>
<dbReference type="Proteomes" id="UP001362999">
    <property type="component" value="Unassembled WGS sequence"/>
</dbReference>
<evidence type="ECO:0000313" key="2">
    <source>
        <dbReference type="Proteomes" id="UP001362999"/>
    </source>
</evidence>
<organism evidence="1 2">
    <name type="scientific">Favolaschia claudopus</name>
    <dbReference type="NCBI Taxonomy" id="2862362"/>
    <lineage>
        <taxon>Eukaryota</taxon>
        <taxon>Fungi</taxon>
        <taxon>Dikarya</taxon>
        <taxon>Basidiomycota</taxon>
        <taxon>Agaricomycotina</taxon>
        <taxon>Agaricomycetes</taxon>
        <taxon>Agaricomycetidae</taxon>
        <taxon>Agaricales</taxon>
        <taxon>Marasmiineae</taxon>
        <taxon>Mycenaceae</taxon>
        <taxon>Favolaschia</taxon>
    </lineage>
</organism>
<sequence length="151" mass="18140">MYIVFLTNRFRFEFREIVMLPDPRVEDGWQAENVLWYPARFMKRRLDAQDPSREFEFRFLHCIDWPLREGELAPPYPIIKRDRGFVDAILRVKITSKQVRIIRIPAFYSHNPPQDHDLVQIFDMALPPLVKLLTTFSGDHPVIESYNQFFK</sequence>
<reference evidence="1 2" key="1">
    <citation type="journal article" date="2024" name="J Genomics">
        <title>Draft genome sequencing and assembly of Favolaschia claudopus CIRM-BRFM 2984 isolated from oak limbs.</title>
        <authorList>
            <person name="Navarro D."/>
            <person name="Drula E."/>
            <person name="Chaduli D."/>
            <person name="Cazenave R."/>
            <person name="Ahrendt S."/>
            <person name="Wang J."/>
            <person name="Lipzen A."/>
            <person name="Daum C."/>
            <person name="Barry K."/>
            <person name="Grigoriev I.V."/>
            <person name="Favel A."/>
            <person name="Rosso M.N."/>
            <person name="Martin F."/>
        </authorList>
    </citation>
    <scope>NUCLEOTIDE SEQUENCE [LARGE SCALE GENOMIC DNA]</scope>
    <source>
        <strain evidence="1 2">CIRM-BRFM 2984</strain>
    </source>
</reference>
<protein>
    <submittedName>
        <fullName evidence="1">Uncharacterized protein</fullName>
    </submittedName>
</protein>
<comment type="caution">
    <text evidence="1">The sequence shown here is derived from an EMBL/GenBank/DDBJ whole genome shotgun (WGS) entry which is preliminary data.</text>
</comment>
<gene>
    <name evidence="1" type="ORF">R3P38DRAFT_2584426</name>
</gene>
<keyword evidence="2" id="KW-1185">Reference proteome</keyword>
<accession>A0AAV9Z888</accession>
<name>A0AAV9Z888_9AGAR</name>
<feature type="non-terminal residue" evidence="1">
    <location>
        <position position="151"/>
    </location>
</feature>
<dbReference type="EMBL" id="JAWWNJ010000186">
    <property type="protein sequence ID" value="KAK6974235.1"/>
    <property type="molecule type" value="Genomic_DNA"/>
</dbReference>